<accession>A0A1B8HMU1</accession>
<comment type="caution">
    <text evidence="1">The sequence shown here is derived from an EMBL/GenBank/DDBJ whole genome shotgun (WGS) entry which is preliminary data.</text>
</comment>
<proteinExistence type="predicted"/>
<dbReference type="RefSeq" id="WP_067421750.1">
    <property type="nucleotide sequence ID" value="NZ_LZEX01000003.1"/>
</dbReference>
<sequence>MAHIQFNNAQEQALFDALLASALNGVSTSIWDQNRPNAPRQEDVANVAFALAADAFELRRKYCKVTGE</sequence>
<protein>
    <submittedName>
        <fullName evidence="1">Uncharacterized protein</fullName>
    </submittedName>
</protein>
<dbReference type="GeneID" id="79718875"/>
<dbReference type="AlphaFoldDB" id="A0A1B8HMU1"/>
<name>A0A1B8HMU1_9GAMM</name>
<evidence type="ECO:0000313" key="1">
    <source>
        <dbReference type="EMBL" id="OBU10541.1"/>
    </source>
</evidence>
<dbReference type="Proteomes" id="UP000092247">
    <property type="component" value="Unassembled WGS sequence"/>
</dbReference>
<gene>
    <name evidence="1" type="ORF">AYY17_15465</name>
</gene>
<organism evidence="1 2">
    <name type="scientific">Morganella psychrotolerans</name>
    <dbReference type="NCBI Taxonomy" id="368603"/>
    <lineage>
        <taxon>Bacteria</taxon>
        <taxon>Pseudomonadati</taxon>
        <taxon>Pseudomonadota</taxon>
        <taxon>Gammaproteobacteria</taxon>
        <taxon>Enterobacterales</taxon>
        <taxon>Morganellaceae</taxon>
        <taxon>Morganella</taxon>
    </lineage>
</organism>
<reference evidence="1 2" key="1">
    <citation type="submission" date="2016-06" db="EMBL/GenBank/DDBJ databases">
        <authorList>
            <person name="Kjaerup R.B."/>
            <person name="Dalgaard T.S."/>
            <person name="Juul-Madsen H.R."/>
        </authorList>
    </citation>
    <scope>NUCLEOTIDE SEQUENCE [LARGE SCALE GENOMIC DNA]</scope>
    <source>
        <strain evidence="1 2">GCSL-Mp3</strain>
    </source>
</reference>
<evidence type="ECO:0000313" key="2">
    <source>
        <dbReference type="Proteomes" id="UP000092247"/>
    </source>
</evidence>
<dbReference type="EMBL" id="LZEX01000003">
    <property type="protein sequence ID" value="OBU10541.1"/>
    <property type="molecule type" value="Genomic_DNA"/>
</dbReference>